<dbReference type="Proteomes" id="UP000294843">
    <property type="component" value="Unassembled WGS sequence"/>
</dbReference>
<feature type="compositionally biased region" description="Basic and acidic residues" evidence="1">
    <location>
        <begin position="99"/>
        <end position="121"/>
    </location>
</feature>
<keyword evidence="2" id="KW-1133">Transmembrane helix</keyword>
<dbReference type="AlphaFoldDB" id="A0A4R6C2K6"/>
<evidence type="ECO:0000256" key="2">
    <source>
        <dbReference type="SAM" id="Phobius"/>
    </source>
</evidence>
<keyword evidence="4" id="KW-1185">Reference proteome</keyword>
<evidence type="ECO:0000313" key="3">
    <source>
        <dbReference type="EMBL" id="TDM15391.1"/>
    </source>
</evidence>
<organism evidence="3 4">
    <name type="scientific">Macrococcus bovicus</name>
    <dbReference type="NCBI Taxonomy" id="69968"/>
    <lineage>
        <taxon>Bacteria</taxon>
        <taxon>Bacillati</taxon>
        <taxon>Bacillota</taxon>
        <taxon>Bacilli</taxon>
        <taxon>Bacillales</taxon>
        <taxon>Staphylococcaceae</taxon>
        <taxon>Macrococcus</taxon>
    </lineage>
</organism>
<keyword evidence="2" id="KW-0812">Transmembrane</keyword>
<evidence type="ECO:0000313" key="4">
    <source>
        <dbReference type="Proteomes" id="UP000294843"/>
    </source>
</evidence>
<feature type="region of interest" description="Disordered" evidence="1">
    <location>
        <begin position="93"/>
        <end position="121"/>
    </location>
</feature>
<gene>
    <name evidence="3" type="ORF">ERX55_00340</name>
</gene>
<feature type="transmembrane region" description="Helical" evidence="2">
    <location>
        <begin position="37"/>
        <end position="55"/>
    </location>
</feature>
<reference evidence="3 4" key="1">
    <citation type="submission" date="2019-01" db="EMBL/GenBank/DDBJ databases">
        <title>Draft genome sequences of the type strains of six Macrococcus species.</title>
        <authorList>
            <person name="Mazhar S."/>
            <person name="Altermann E."/>
            <person name="Hill C."/>
            <person name="Mcauliffe O."/>
        </authorList>
    </citation>
    <scope>NUCLEOTIDE SEQUENCE [LARGE SCALE GENOMIC DNA]</scope>
    <source>
        <strain evidence="3 4">ATCC 51825</strain>
    </source>
</reference>
<feature type="transmembrane region" description="Helical" evidence="2">
    <location>
        <begin position="67"/>
        <end position="88"/>
    </location>
</feature>
<protein>
    <recommendedName>
        <fullName evidence="5">Permease</fullName>
    </recommendedName>
</protein>
<comment type="caution">
    <text evidence="3">The sequence shown here is derived from an EMBL/GenBank/DDBJ whole genome shotgun (WGS) entry which is preliminary data.</text>
</comment>
<dbReference type="OrthoDB" id="2390434at2"/>
<proteinExistence type="predicted"/>
<dbReference type="EMBL" id="SCWF01000001">
    <property type="protein sequence ID" value="TDM15391.1"/>
    <property type="molecule type" value="Genomic_DNA"/>
</dbReference>
<evidence type="ECO:0008006" key="5">
    <source>
        <dbReference type="Google" id="ProtNLM"/>
    </source>
</evidence>
<accession>A0A4R6C2K6</accession>
<dbReference type="RefSeq" id="WP_133450600.1">
    <property type="nucleotide sequence ID" value="NZ_SCWF01000001.1"/>
</dbReference>
<keyword evidence="2" id="KW-0472">Membrane</keyword>
<feature type="transmembrane region" description="Helical" evidence="2">
    <location>
        <begin position="12"/>
        <end position="30"/>
    </location>
</feature>
<name>A0A4R6C2K6_9STAP</name>
<evidence type="ECO:0000256" key="1">
    <source>
        <dbReference type="SAM" id="MobiDB-lite"/>
    </source>
</evidence>
<sequence length="121" mass="14221">MLTLADISYTAIPNFLLISIVGMLILSMIFGLLTNRFILAPVLTFVLLGIAAFILPNFFDITYQPLLGYATFLAVLSLLLSLLFWYLTRDRRRQRKLKRERDQEREEFENKYNRREKENGL</sequence>